<name>A0ABR0MNB7_GOSAR</name>
<dbReference type="EMBL" id="JARKNE010000012">
    <property type="protein sequence ID" value="KAK5775484.1"/>
    <property type="molecule type" value="Genomic_DNA"/>
</dbReference>
<feature type="region of interest" description="Disordered" evidence="1">
    <location>
        <begin position="77"/>
        <end position="125"/>
    </location>
</feature>
<evidence type="ECO:0000313" key="3">
    <source>
        <dbReference type="Proteomes" id="UP001358586"/>
    </source>
</evidence>
<protein>
    <submittedName>
        <fullName evidence="2">Uncharacterized protein</fullName>
    </submittedName>
</protein>
<evidence type="ECO:0000256" key="1">
    <source>
        <dbReference type="SAM" id="MobiDB-lite"/>
    </source>
</evidence>
<gene>
    <name evidence="2" type="ORF">PVK06_043379</name>
</gene>
<feature type="compositionally biased region" description="Basic and acidic residues" evidence="1">
    <location>
        <begin position="78"/>
        <end position="101"/>
    </location>
</feature>
<organism evidence="2 3">
    <name type="scientific">Gossypium arboreum</name>
    <name type="common">Tree cotton</name>
    <name type="synonym">Gossypium nanking</name>
    <dbReference type="NCBI Taxonomy" id="29729"/>
    <lineage>
        <taxon>Eukaryota</taxon>
        <taxon>Viridiplantae</taxon>
        <taxon>Streptophyta</taxon>
        <taxon>Embryophyta</taxon>
        <taxon>Tracheophyta</taxon>
        <taxon>Spermatophyta</taxon>
        <taxon>Magnoliopsida</taxon>
        <taxon>eudicotyledons</taxon>
        <taxon>Gunneridae</taxon>
        <taxon>Pentapetalae</taxon>
        <taxon>rosids</taxon>
        <taxon>malvids</taxon>
        <taxon>Malvales</taxon>
        <taxon>Malvaceae</taxon>
        <taxon>Malvoideae</taxon>
        <taxon>Gossypium</taxon>
    </lineage>
</organism>
<comment type="caution">
    <text evidence="2">The sequence shown here is derived from an EMBL/GenBank/DDBJ whole genome shotgun (WGS) entry which is preliminary data.</text>
</comment>
<dbReference type="Proteomes" id="UP001358586">
    <property type="component" value="Chromosome 12"/>
</dbReference>
<sequence>MDTSDFSTLHRHIHHPPHDHWATIVLTPVPDNSSRLKTTSLPLALRYIHALLVHTLTGRHMRMICSKEGRSPTRYTLLRHDLHHKPDDSHENDTSRHKEPGHPPSPSKHTTIGPYVSYDQFKQFE</sequence>
<evidence type="ECO:0000313" key="2">
    <source>
        <dbReference type="EMBL" id="KAK5775484.1"/>
    </source>
</evidence>
<keyword evidence="3" id="KW-1185">Reference proteome</keyword>
<reference evidence="2 3" key="1">
    <citation type="submission" date="2023-03" db="EMBL/GenBank/DDBJ databases">
        <title>WGS of Gossypium arboreum.</title>
        <authorList>
            <person name="Yu D."/>
        </authorList>
    </citation>
    <scope>NUCLEOTIDE SEQUENCE [LARGE SCALE GENOMIC DNA]</scope>
    <source>
        <tissue evidence="2">Leaf</tissue>
    </source>
</reference>
<accession>A0ABR0MNB7</accession>
<proteinExistence type="predicted"/>